<evidence type="ECO:0000313" key="1">
    <source>
        <dbReference type="EMBL" id="AWT57620.1"/>
    </source>
</evidence>
<name>A0A2U9Q0N6_MYCSE</name>
<protein>
    <submittedName>
        <fullName evidence="1">Uncharacterized protein</fullName>
    </submittedName>
</protein>
<accession>A0A2U9Q0N6</accession>
<dbReference type="AlphaFoldDB" id="A0A2U9Q0N6"/>
<proteinExistence type="predicted"/>
<organism evidence="1 2">
    <name type="scientific">Mycolicibacterium smegmatis (strain MKD8)</name>
    <name type="common">Mycobacterium smegmatis</name>
    <dbReference type="NCBI Taxonomy" id="1214915"/>
    <lineage>
        <taxon>Bacteria</taxon>
        <taxon>Bacillati</taxon>
        <taxon>Actinomycetota</taxon>
        <taxon>Actinomycetes</taxon>
        <taxon>Mycobacteriales</taxon>
        <taxon>Mycobacteriaceae</taxon>
        <taxon>Mycolicibacterium</taxon>
    </lineage>
</organism>
<dbReference type="EMBL" id="CP027541">
    <property type="protein sequence ID" value="AWT57620.1"/>
    <property type="molecule type" value="Genomic_DNA"/>
</dbReference>
<reference evidence="1 2" key="1">
    <citation type="journal article" date="2013" name="Genome Announc.">
        <title>Draft genome sequence of MKD8, a conjugal recipient Mycobacterium smegmatis strain.</title>
        <authorList>
            <person name="Gray T.A."/>
            <person name="Palumbo M.J."/>
            <person name="Derbyshire K.M."/>
        </authorList>
    </citation>
    <scope>NUCLEOTIDE SEQUENCE [LARGE SCALE GENOMIC DNA]</scope>
    <source>
        <strain evidence="1 2">MKD8</strain>
    </source>
</reference>
<evidence type="ECO:0000313" key="2">
    <source>
        <dbReference type="Proteomes" id="UP000011200"/>
    </source>
</evidence>
<sequence>MWFTSGVTDSRLVALLADVLDAHGGLTRWQSYDHLDAMLVSGGLLYELKGQRTDRTPRHVQVRLGRVATSIEPFGAADQRLNFTAGRTAIEKCDGTVVTEGADVRPSFAGHGISTPWTALQRAYFSGYALWGYLNSPFLLSMPQVHLQLLEPVEHEGQVLVGIGAEFPAALPVHSRRQQFYFDSERLLRRLDYHVDVAGAFPATQYLADYTVADGFPVALTRTAYRTTDGGNVVDEAPMVAMRFTDVAFHP</sequence>
<dbReference type="Proteomes" id="UP000011200">
    <property type="component" value="Chromosome"/>
</dbReference>
<reference evidence="2" key="2">
    <citation type="submission" date="2018-03" db="EMBL/GenBank/DDBJ databases">
        <authorList>
            <person name="Derbyshire K."/>
            <person name="Gray T.A."/>
            <person name="Champion M."/>
        </authorList>
    </citation>
    <scope>NUCLEOTIDE SEQUENCE [LARGE SCALE GENOMIC DNA]</scope>
    <source>
        <strain evidence="2">MKD8</strain>
    </source>
</reference>
<gene>
    <name evidence="1" type="ORF">D806_066880</name>
</gene>